<feature type="transmembrane region" description="Helical" evidence="2">
    <location>
        <begin position="20"/>
        <end position="37"/>
    </location>
</feature>
<feature type="compositionally biased region" description="Basic and acidic residues" evidence="1">
    <location>
        <begin position="507"/>
        <end position="524"/>
    </location>
</feature>
<keyword evidence="2" id="KW-0812">Transmembrane</keyword>
<keyword evidence="4" id="KW-1185">Reference proteome</keyword>
<reference evidence="3 4" key="1">
    <citation type="submission" date="2015-09" db="EMBL/GenBank/DDBJ databases">
        <title>Genome sequence of the marine flavobacterium Croceitalea dokdonensis DOKDO 023 that contains proton- and sodium-pumping rhodopsins.</title>
        <authorList>
            <person name="Kwon S.-K."/>
            <person name="Lee H.K."/>
            <person name="Kwak M.-J."/>
            <person name="Kim J.F."/>
        </authorList>
    </citation>
    <scope>NUCLEOTIDE SEQUENCE [LARGE SCALE GENOMIC DNA]</scope>
    <source>
        <strain evidence="3 4">DOKDO 023</strain>
    </source>
</reference>
<dbReference type="RefSeq" id="WP_054558293.1">
    <property type="nucleotide sequence ID" value="NZ_LDJX01000002.1"/>
</dbReference>
<dbReference type="OrthoDB" id="780137at2"/>
<evidence type="ECO:0000313" key="3">
    <source>
        <dbReference type="EMBL" id="KPM32669.1"/>
    </source>
</evidence>
<feature type="region of interest" description="Disordered" evidence="1">
    <location>
        <begin position="507"/>
        <end position="537"/>
    </location>
</feature>
<name>A0A0P7AX00_9FLAO</name>
<evidence type="ECO:0000256" key="1">
    <source>
        <dbReference type="SAM" id="MobiDB-lite"/>
    </source>
</evidence>
<protein>
    <recommendedName>
        <fullName evidence="5">Tryptophan-rich sensory protein</fullName>
    </recommendedName>
</protein>
<keyword evidence="2" id="KW-1133">Transmembrane helix</keyword>
<sequence>MTTEFRYLNGLVAKWRTLHWLQLFLLALGTGLCVLFVTQNLIWASFWFTLTFAVFAILKKPWKLSLKQLCRTLDAQLPILEYSTELLLQNSKDLSVVAQLQQQKVAERLGRVKQDIRLEHRLGLFGLIAVLLAGLGYGLYRAGVTLDFSPAQTKVPMENNISFIPMDAVDTLTKAPTLTSQQVHIRYPKYTKLAPKVSSEMNIQVLEGSTVSWQLQFDAPVDTVWLQIDEDSQPMKNNENVFSIAHQVQNSAVYNFKFQDGTGRHYLSEVYALQMMSDVPPEISIPELRQFSSFEYDQPAILQFTCKITDDFGIADAAIVATVSKGSGESVKFREARLAFDDQIAVGAKTISLNKQIDLKKMKMEMGDELYFYVEAKDAKTPRPNIARSETYFAVIKDTLTDVFSVESTMAADLMPDYFRSQRQLILDTEKLIKQRGKIKAQEFNFTSNELGYDQKALRLKYGRFMGDESEVVGSSEAVQMGSVKDGGLDAYTHDHDGDNEHHLVEEEHDHDHDHDHEHDHDDGNTAGNGQGQADPLEAYVHNHSDPEASTLFAKSLKAMLKEAMREMWDAELYLRLYEPEKSLPYQYKALKRIQEIKNSARIYVHRIGFDPPPIKETKRLTGDLDKIGNVRRISEPELEDNAKHIKYALKSLDPIFAKGTVSKEEQHLFVNAGNELARLAIEQPGKYLQALQYLKLLSQAEDISDVNFKLLAQQLYDAIPNKPIAPKQGRVPANTMNQLFLEQLSIHGQ</sequence>
<evidence type="ECO:0000313" key="4">
    <source>
        <dbReference type="Proteomes" id="UP000050280"/>
    </source>
</evidence>
<accession>A0A0P7AX00</accession>
<comment type="caution">
    <text evidence="3">The sequence shown here is derived from an EMBL/GenBank/DDBJ whole genome shotgun (WGS) entry which is preliminary data.</text>
</comment>
<dbReference type="Proteomes" id="UP000050280">
    <property type="component" value="Unassembled WGS sequence"/>
</dbReference>
<evidence type="ECO:0000256" key="2">
    <source>
        <dbReference type="SAM" id="Phobius"/>
    </source>
</evidence>
<feature type="transmembrane region" description="Helical" evidence="2">
    <location>
        <begin position="122"/>
        <end position="140"/>
    </location>
</feature>
<proteinExistence type="predicted"/>
<organism evidence="3 4">
    <name type="scientific">Croceitalea dokdonensis DOKDO 023</name>
    <dbReference type="NCBI Taxonomy" id="1300341"/>
    <lineage>
        <taxon>Bacteria</taxon>
        <taxon>Pseudomonadati</taxon>
        <taxon>Bacteroidota</taxon>
        <taxon>Flavobacteriia</taxon>
        <taxon>Flavobacteriales</taxon>
        <taxon>Flavobacteriaceae</taxon>
        <taxon>Croceitalea</taxon>
    </lineage>
</organism>
<dbReference type="AlphaFoldDB" id="A0A0P7AX00"/>
<keyword evidence="2" id="KW-0472">Membrane</keyword>
<gene>
    <name evidence="3" type="ORF">I595_1095</name>
</gene>
<evidence type="ECO:0008006" key="5">
    <source>
        <dbReference type="Google" id="ProtNLM"/>
    </source>
</evidence>
<feature type="transmembrane region" description="Helical" evidence="2">
    <location>
        <begin position="43"/>
        <end position="58"/>
    </location>
</feature>
<dbReference type="EMBL" id="LDJX01000002">
    <property type="protein sequence ID" value="KPM32669.1"/>
    <property type="molecule type" value="Genomic_DNA"/>
</dbReference>
<dbReference type="PATRIC" id="fig|1300341.3.peg.1300"/>
<dbReference type="STRING" id="1300341.I595_1095"/>